<dbReference type="GO" id="GO:0071513">
    <property type="term" value="C:phosphopantothenoylcysteine decarboxylase complex"/>
    <property type="evidence" value="ECO:0007669"/>
    <property type="project" value="TreeGrafter"/>
</dbReference>
<evidence type="ECO:0000256" key="4">
    <source>
        <dbReference type="RuleBase" id="RU364078"/>
    </source>
</evidence>
<comment type="similarity">
    <text evidence="3 4">In the C-terminal section; belongs to the PPC synthetase family.</text>
</comment>
<feature type="domain" description="Flavoprotein" evidence="5">
    <location>
        <begin position="1"/>
        <end position="170"/>
    </location>
</feature>
<dbReference type="InterPro" id="IPR007085">
    <property type="entry name" value="DNA/pantothenate-metab_flavo_C"/>
</dbReference>
<feature type="region of interest" description="Phosphopantothenate--cysteine ligase" evidence="3">
    <location>
        <begin position="187"/>
        <end position="406"/>
    </location>
</feature>
<dbReference type="InterPro" id="IPR003382">
    <property type="entry name" value="Flavoprotein"/>
</dbReference>
<dbReference type="SUPFAM" id="SSF102645">
    <property type="entry name" value="CoaB-like"/>
    <property type="match status" value="1"/>
</dbReference>
<comment type="catalytic activity">
    <reaction evidence="3 4">
        <text>(R)-4'-phosphopantothenate + L-cysteine + CTP = N-[(R)-4-phosphopantothenoyl]-L-cysteine + CMP + diphosphate + H(+)</text>
        <dbReference type="Rhea" id="RHEA:19397"/>
        <dbReference type="ChEBI" id="CHEBI:10986"/>
        <dbReference type="ChEBI" id="CHEBI:15378"/>
        <dbReference type="ChEBI" id="CHEBI:33019"/>
        <dbReference type="ChEBI" id="CHEBI:35235"/>
        <dbReference type="ChEBI" id="CHEBI:37563"/>
        <dbReference type="ChEBI" id="CHEBI:59458"/>
        <dbReference type="ChEBI" id="CHEBI:60377"/>
        <dbReference type="EC" id="6.3.2.5"/>
    </reaction>
</comment>
<dbReference type="InterPro" id="IPR036551">
    <property type="entry name" value="Flavin_trans-like"/>
</dbReference>
<keyword evidence="1 3" id="KW-0210">Decarboxylase</keyword>
<dbReference type="OrthoDB" id="9802554at2"/>
<dbReference type="GO" id="GO:0004632">
    <property type="term" value="F:phosphopantothenate--cysteine ligase activity"/>
    <property type="evidence" value="ECO:0007669"/>
    <property type="project" value="UniProtKB-UniRule"/>
</dbReference>
<proteinExistence type="inferred from homology"/>
<dbReference type="RefSeq" id="WP_043057948.1">
    <property type="nucleotide sequence ID" value="NZ_LXEY01000018.1"/>
</dbReference>
<comment type="caution">
    <text evidence="3">Lacks conserved residue(s) required for the propagation of feature annotation.</text>
</comment>
<dbReference type="SUPFAM" id="SSF52507">
    <property type="entry name" value="Homo-oligomeric flavin-containing Cys decarboxylases, HFCD"/>
    <property type="match status" value="1"/>
</dbReference>
<dbReference type="EC" id="6.3.2.5" evidence="3"/>
<dbReference type="InterPro" id="IPR035929">
    <property type="entry name" value="CoaB-like_sf"/>
</dbReference>
<dbReference type="EMBL" id="LXEY01000018">
    <property type="protein sequence ID" value="OAV60919.1"/>
    <property type="molecule type" value="Genomic_DNA"/>
</dbReference>
<dbReference type="Proteomes" id="UP000078292">
    <property type="component" value="Unassembled WGS sequence"/>
</dbReference>
<keyword evidence="2 3" id="KW-0456">Lyase</keyword>
<comment type="function">
    <text evidence="3">Catalyzes two sequential steps in the biosynthesis of coenzyme A. In the first step cysteine is conjugated to 4'-phosphopantothenate to form 4-phosphopantothenoylcysteine. In the second step the latter compound is decarboxylated to form 4'-phosphopantotheine.</text>
</comment>
<sequence length="406" mass="42775">MRIVLGVTGGIAAYKAALLLRLMTEDGHEVHVVPTDSALKFVGKPTWEALSGQPVYNDTFEAVEDVNHVLQGRRADVVVLAPATANSIAKAAAGLAEDLLGNILLTATVPVVMAPAMHTEMWENPATKANVATLRSRGVHVIEPAVGRLTGVDTGKGRFPDPEDIWAQTQQIVAQAQTGDQLAGRSVVISAGGTREALDPVRYLGNRSSGKQGVALAKAAAAQGAQVTLIAGAMDVQAPTHPNITVVRIESTRELLDAVLEHAQHQDALIMAAAVADFRPASATNEKIKKQDDASAPTIVLEQTEDVLRTSVEQRAAGQPLPRVIVGFAAETGDETTSPLEYGRAKLQRKGCEILVVNEVGVGKVFGQNDNDVTILFANGREELSVQGSKDVVAEAIIEQLAVALA</sequence>
<reference evidence="7 8" key="1">
    <citation type="submission" date="2016-04" db="EMBL/GenBank/DDBJ databases">
        <title>First whole genome shotgun sequence of the bacterium Enteractinococcus sp. strain UASWS1574.</title>
        <authorList>
            <person name="Crovadore J."/>
            <person name="Chablais R."/>
            <person name="Lefort F."/>
        </authorList>
    </citation>
    <scope>NUCLEOTIDE SEQUENCE [LARGE SCALE GENOMIC DNA]</scope>
    <source>
        <strain evidence="7 8">UASWS1574</strain>
    </source>
</reference>
<dbReference type="Pfam" id="PF02441">
    <property type="entry name" value="Flavoprotein"/>
    <property type="match status" value="1"/>
</dbReference>
<feature type="domain" description="DNA/pantothenate metabolism flavoprotein C-terminal" evidence="6">
    <location>
        <begin position="182"/>
        <end position="402"/>
    </location>
</feature>
<comment type="caution">
    <text evidence="7">The sequence shown here is derived from an EMBL/GenBank/DDBJ whole genome shotgun (WGS) entry which is preliminary data.</text>
</comment>
<dbReference type="Gene3D" id="3.40.50.10300">
    <property type="entry name" value="CoaB-like"/>
    <property type="match status" value="1"/>
</dbReference>
<comment type="pathway">
    <text evidence="3 4">Cofactor biosynthesis; coenzyme A biosynthesis; CoA from (R)-pantothenate: step 2/5.</text>
</comment>
<evidence type="ECO:0000256" key="1">
    <source>
        <dbReference type="ARBA" id="ARBA00022793"/>
    </source>
</evidence>
<evidence type="ECO:0000256" key="2">
    <source>
        <dbReference type="ARBA" id="ARBA00023239"/>
    </source>
</evidence>
<dbReference type="PANTHER" id="PTHR14359:SF6">
    <property type="entry name" value="PHOSPHOPANTOTHENOYLCYSTEINE DECARBOXYLASE"/>
    <property type="match status" value="1"/>
</dbReference>
<dbReference type="Pfam" id="PF04127">
    <property type="entry name" value="DFP"/>
    <property type="match status" value="1"/>
</dbReference>
<keyword evidence="3" id="KW-0511">Multifunctional enzyme</keyword>
<evidence type="ECO:0000259" key="6">
    <source>
        <dbReference type="Pfam" id="PF04127"/>
    </source>
</evidence>
<comment type="catalytic activity">
    <reaction evidence="3 4">
        <text>N-[(R)-4-phosphopantothenoyl]-L-cysteine + H(+) = (R)-4'-phosphopantetheine + CO2</text>
        <dbReference type="Rhea" id="RHEA:16793"/>
        <dbReference type="ChEBI" id="CHEBI:15378"/>
        <dbReference type="ChEBI" id="CHEBI:16526"/>
        <dbReference type="ChEBI" id="CHEBI:59458"/>
        <dbReference type="ChEBI" id="CHEBI:61723"/>
        <dbReference type="EC" id="4.1.1.36"/>
    </reaction>
</comment>
<dbReference type="EC" id="4.1.1.36" evidence="3"/>
<feature type="binding site" evidence="3">
    <location>
        <position position="328"/>
    </location>
    <ligand>
        <name>CTP</name>
        <dbReference type="ChEBI" id="CHEBI:37563"/>
    </ligand>
</feature>
<dbReference type="GO" id="GO:0004633">
    <property type="term" value="F:phosphopantothenoylcysteine decarboxylase activity"/>
    <property type="evidence" value="ECO:0007669"/>
    <property type="project" value="UniProtKB-UniRule"/>
</dbReference>
<comment type="pathway">
    <text evidence="3 4">Cofactor biosynthesis; coenzyme A biosynthesis; CoA from (R)-pantothenate: step 3/5.</text>
</comment>
<keyword evidence="3 4" id="KW-0285">Flavoprotein</keyword>
<keyword evidence="3" id="KW-0460">Magnesium</keyword>
<dbReference type="GO" id="GO:0010181">
    <property type="term" value="F:FMN binding"/>
    <property type="evidence" value="ECO:0007669"/>
    <property type="project" value="UniProtKB-UniRule"/>
</dbReference>
<dbReference type="HAMAP" id="MF_02225">
    <property type="entry name" value="CoaBC"/>
    <property type="match status" value="1"/>
</dbReference>
<dbReference type="UniPathway" id="UPA00241">
    <property type="reaction ID" value="UER00353"/>
</dbReference>
<feature type="region of interest" description="Phosphopantothenoylcysteine decarboxylase" evidence="3">
    <location>
        <begin position="1"/>
        <end position="186"/>
    </location>
</feature>
<accession>A0A1B7LZJ1</accession>
<feature type="binding site" evidence="3">
    <location>
        <position position="287"/>
    </location>
    <ligand>
        <name>CTP</name>
        <dbReference type="ChEBI" id="CHEBI:37563"/>
    </ligand>
</feature>
<gene>
    <name evidence="3" type="primary">coaBC</name>
    <name evidence="7" type="ORF">A6F49_10635</name>
</gene>
<dbReference type="GO" id="GO:0015937">
    <property type="term" value="P:coenzyme A biosynthetic process"/>
    <property type="evidence" value="ECO:0007669"/>
    <property type="project" value="UniProtKB-UniRule"/>
</dbReference>
<dbReference type="NCBIfam" id="TIGR00521">
    <property type="entry name" value="coaBC_dfp"/>
    <property type="match status" value="1"/>
</dbReference>
<keyword evidence="3 4" id="KW-0288">FMN</keyword>
<dbReference type="GO" id="GO:0046872">
    <property type="term" value="F:metal ion binding"/>
    <property type="evidence" value="ECO:0007669"/>
    <property type="project" value="UniProtKB-KW"/>
</dbReference>
<dbReference type="STRING" id="1837282.A6F49_10635"/>
<comment type="function">
    <text evidence="4">Catalyzes two steps in the biosynthesis of coenzyme A. In the first step cysteine is conjugated to 4'-phosphopantothenate to form 4-phosphopantothenoylcysteine, in the latter compound is decarboxylated to form 4'-phosphopantotheine.</text>
</comment>
<keyword evidence="8" id="KW-1185">Reference proteome</keyword>
<protein>
    <recommendedName>
        <fullName evidence="3">Coenzyme A biosynthesis bifunctional protein CoaBC</fullName>
    </recommendedName>
    <alternativeName>
        <fullName evidence="3">DNA/pantothenate metabolism flavoprotein</fullName>
    </alternativeName>
    <alternativeName>
        <fullName evidence="3">Phosphopantothenoylcysteine synthetase/decarboxylase</fullName>
        <shortName evidence="3">PPCS-PPCDC</shortName>
    </alternativeName>
    <domain>
        <recommendedName>
            <fullName evidence="3">Phosphopantothenoylcysteine decarboxylase</fullName>
            <shortName evidence="3">PPC decarboxylase</shortName>
            <shortName evidence="3">PPC-DC</shortName>
            <ecNumber evidence="3">4.1.1.36</ecNumber>
        </recommendedName>
        <alternativeName>
            <fullName evidence="3">CoaC</fullName>
        </alternativeName>
    </domain>
    <domain>
        <recommendedName>
            <fullName evidence="3">Phosphopantothenate--cysteine ligase</fullName>
            <ecNumber evidence="3">6.3.2.5</ecNumber>
        </recommendedName>
        <alternativeName>
            <fullName evidence="3">CoaB</fullName>
        </alternativeName>
        <alternativeName>
            <fullName evidence="3">Phosphopantothenoylcysteine synthetase</fullName>
            <shortName evidence="3">PPC synthetase</shortName>
            <shortName evidence="3">PPC-S</shortName>
        </alternativeName>
    </domain>
</protein>
<feature type="binding site" evidence="3">
    <location>
        <position position="277"/>
    </location>
    <ligand>
        <name>CTP</name>
        <dbReference type="ChEBI" id="CHEBI:37563"/>
    </ligand>
</feature>
<dbReference type="GO" id="GO:0015941">
    <property type="term" value="P:pantothenate catabolic process"/>
    <property type="evidence" value="ECO:0007669"/>
    <property type="project" value="InterPro"/>
</dbReference>
<feature type="binding site" evidence="3">
    <location>
        <position position="350"/>
    </location>
    <ligand>
        <name>CTP</name>
        <dbReference type="ChEBI" id="CHEBI:37563"/>
    </ligand>
</feature>
<dbReference type="PANTHER" id="PTHR14359">
    <property type="entry name" value="HOMO-OLIGOMERIC FLAVIN CONTAINING CYS DECARBOXYLASE FAMILY"/>
    <property type="match status" value="1"/>
</dbReference>
<comment type="cofactor">
    <cofactor evidence="3">
        <name>Mg(2+)</name>
        <dbReference type="ChEBI" id="CHEBI:18420"/>
    </cofactor>
</comment>
<comment type="cofactor">
    <cofactor evidence="3">
        <name>FMN</name>
        <dbReference type="ChEBI" id="CHEBI:58210"/>
    </cofactor>
    <text evidence="3">Binds 1 FMN per subunit.</text>
</comment>
<keyword evidence="3" id="KW-0479">Metal-binding</keyword>
<name>A0A1B7LZJ1_9MICC</name>
<evidence type="ECO:0000313" key="7">
    <source>
        <dbReference type="EMBL" id="OAV60919.1"/>
    </source>
</evidence>
<dbReference type="InterPro" id="IPR005252">
    <property type="entry name" value="CoaBC"/>
</dbReference>
<dbReference type="AlphaFoldDB" id="A0A1B7LZJ1"/>
<keyword evidence="3 4" id="KW-0436">Ligase</keyword>
<dbReference type="Gene3D" id="3.40.50.1950">
    <property type="entry name" value="Flavin prenyltransferase-like"/>
    <property type="match status" value="1"/>
</dbReference>
<evidence type="ECO:0000259" key="5">
    <source>
        <dbReference type="Pfam" id="PF02441"/>
    </source>
</evidence>
<comment type="similarity">
    <text evidence="3 4">In the N-terminal section; belongs to the HFCD (homo-oligomeric flavin containing Cys decarboxylase) superfamily.</text>
</comment>
<organism evidence="7 8">
    <name type="scientific">Enteractinococcus helveticum</name>
    <dbReference type="NCBI Taxonomy" id="1837282"/>
    <lineage>
        <taxon>Bacteria</taxon>
        <taxon>Bacillati</taxon>
        <taxon>Actinomycetota</taxon>
        <taxon>Actinomycetes</taxon>
        <taxon>Micrococcales</taxon>
        <taxon>Micrococcaceae</taxon>
    </lineage>
</organism>
<evidence type="ECO:0000313" key="8">
    <source>
        <dbReference type="Proteomes" id="UP000078292"/>
    </source>
</evidence>
<feature type="binding site" evidence="3">
    <location>
        <position position="346"/>
    </location>
    <ligand>
        <name>CTP</name>
        <dbReference type="ChEBI" id="CHEBI:37563"/>
    </ligand>
</feature>
<evidence type="ECO:0000256" key="3">
    <source>
        <dbReference type="HAMAP-Rule" id="MF_02225"/>
    </source>
</evidence>